<organism evidence="3 4">
    <name type="scientific">Aromatoleum tolulyticum</name>
    <dbReference type="NCBI Taxonomy" id="34027"/>
    <lineage>
        <taxon>Bacteria</taxon>
        <taxon>Pseudomonadati</taxon>
        <taxon>Pseudomonadota</taxon>
        <taxon>Betaproteobacteria</taxon>
        <taxon>Rhodocyclales</taxon>
        <taxon>Rhodocyclaceae</taxon>
        <taxon>Aromatoleum</taxon>
    </lineage>
</organism>
<protein>
    <submittedName>
        <fullName evidence="3">Chemotaxis protein CheX</fullName>
    </submittedName>
</protein>
<dbReference type="InterPro" id="IPR028051">
    <property type="entry name" value="CheX-like_dom"/>
</dbReference>
<dbReference type="EMBL" id="FTMD01000005">
    <property type="protein sequence ID" value="SIQ54462.1"/>
    <property type="molecule type" value="Genomic_DNA"/>
</dbReference>
<dbReference type="InterPro" id="IPR028976">
    <property type="entry name" value="CheC-like_sf"/>
</dbReference>
<dbReference type="CDD" id="cd17906">
    <property type="entry name" value="CheX"/>
    <property type="match status" value="1"/>
</dbReference>
<evidence type="ECO:0000313" key="3">
    <source>
        <dbReference type="EMBL" id="SIQ54462.1"/>
    </source>
</evidence>
<keyword evidence="1" id="KW-0145">Chemotaxis</keyword>
<dbReference type="AlphaFoldDB" id="A0A1N6TM31"/>
<name>A0A1N6TM31_9RHOO</name>
<dbReference type="STRING" id="34027.SAMN05421829_10544"/>
<keyword evidence="4" id="KW-1185">Reference proteome</keyword>
<dbReference type="Gene3D" id="3.40.1550.10">
    <property type="entry name" value="CheC-like"/>
    <property type="match status" value="1"/>
</dbReference>
<dbReference type="RefSeq" id="WP_076601745.1">
    <property type="nucleotide sequence ID" value="NZ_FTMD01000005.1"/>
</dbReference>
<evidence type="ECO:0000259" key="2">
    <source>
        <dbReference type="Pfam" id="PF13690"/>
    </source>
</evidence>
<evidence type="ECO:0000313" key="4">
    <source>
        <dbReference type="Proteomes" id="UP000186819"/>
    </source>
</evidence>
<gene>
    <name evidence="3" type="ORF">SAMN05421829_10544</name>
</gene>
<sequence>MNYRALNHEDIEVFSEAISAFFLNMTHEPAVVRTAYLLDGSASPLWGDFNGVIDVSGGFRGSITFSAPHGMLSQVLMAIGEREHSVDRCLDVVGEIANMMSGRARRHFGEELAISPPAARPRTVPPAAARATGVPFAIPLRWRAHEANLVVHLDIRR</sequence>
<accession>A0A1N6TM31</accession>
<feature type="domain" description="Chemotaxis phosphatase CheX-like" evidence="2">
    <location>
        <begin position="50"/>
        <end position="119"/>
    </location>
</feature>
<evidence type="ECO:0000256" key="1">
    <source>
        <dbReference type="ARBA" id="ARBA00022500"/>
    </source>
</evidence>
<dbReference type="OrthoDB" id="9788100at2"/>
<reference evidence="4" key="1">
    <citation type="submission" date="2017-01" db="EMBL/GenBank/DDBJ databases">
        <authorList>
            <person name="Varghese N."/>
            <person name="Submissions S."/>
        </authorList>
    </citation>
    <scope>NUCLEOTIDE SEQUENCE [LARGE SCALE GENOMIC DNA]</scope>
    <source>
        <strain evidence="4">ATCC 51758</strain>
    </source>
</reference>
<proteinExistence type="predicted"/>
<dbReference type="GO" id="GO:0006935">
    <property type="term" value="P:chemotaxis"/>
    <property type="evidence" value="ECO:0007669"/>
    <property type="project" value="UniProtKB-KW"/>
</dbReference>
<dbReference type="SUPFAM" id="SSF103039">
    <property type="entry name" value="CheC-like"/>
    <property type="match status" value="1"/>
</dbReference>
<dbReference type="Pfam" id="PF13690">
    <property type="entry name" value="CheX"/>
    <property type="match status" value="1"/>
</dbReference>
<dbReference type="Proteomes" id="UP000186819">
    <property type="component" value="Unassembled WGS sequence"/>
</dbReference>